<accession>A0A2S1M0A6</accession>
<keyword evidence="5" id="KW-1185">Reference proteome</keyword>
<dbReference type="Gene3D" id="1.10.10.10">
    <property type="entry name" value="Winged helix-like DNA-binding domain superfamily/Winged helix DNA-binding domain"/>
    <property type="match status" value="1"/>
</dbReference>
<accession>A0A1X7GS25</accession>
<geneLocation type="plasmid" evidence="5">
    <name>pbeh4</name>
</geneLocation>
<keyword evidence="3" id="KW-0804">Transcription</keyword>
<keyword evidence="4" id="KW-0614">Plasmid</keyword>
<dbReference type="SUPFAM" id="SSF46785">
    <property type="entry name" value="Winged helix' DNA-binding domain"/>
    <property type="match status" value="1"/>
</dbReference>
<dbReference type="Pfam" id="PF07702">
    <property type="entry name" value="UTRA"/>
    <property type="match status" value="1"/>
</dbReference>
<protein>
    <submittedName>
        <fullName evidence="4">Uncharacterized protein</fullName>
    </submittedName>
</protein>
<name>A0A1X7GS25_9BACI</name>
<dbReference type="GO" id="GO:0003677">
    <property type="term" value="F:DNA binding"/>
    <property type="evidence" value="ECO:0007669"/>
    <property type="project" value="UniProtKB-KW"/>
</dbReference>
<organism evidence="4 5">
    <name type="scientific">Priestia filamentosa</name>
    <dbReference type="NCBI Taxonomy" id="1402861"/>
    <lineage>
        <taxon>Bacteria</taxon>
        <taxon>Bacillati</taxon>
        <taxon>Bacillota</taxon>
        <taxon>Bacilli</taxon>
        <taxon>Bacillales</taxon>
        <taxon>Bacillaceae</taxon>
        <taxon>Priestia</taxon>
    </lineage>
</organism>
<proteinExistence type="predicted"/>
<dbReference type="GO" id="GO:0003700">
    <property type="term" value="F:DNA-binding transcription factor activity"/>
    <property type="evidence" value="ECO:0007669"/>
    <property type="project" value="InterPro"/>
</dbReference>
<dbReference type="OrthoDB" id="457376at2"/>
<evidence type="ECO:0000256" key="1">
    <source>
        <dbReference type="ARBA" id="ARBA00023015"/>
    </source>
</evidence>
<dbReference type="GeneID" id="93704269"/>
<evidence type="ECO:0000256" key="2">
    <source>
        <dbReference type="ARBA" id="ARBA00023125"/>
    </source>
</evidence>
<evidence type="ECO:0000256" key="3">
    <source>
        <dbReference type="ARBA" id="ARBA00023163"/>
    </source>
</evidence>
<evidence type="ECO:0000313" key="4">
    <source>
        <dbReference type="EMBL" id="AWG44792.1"/>
    </source>
</evidence>
<dbReference type="PANTHER" id="PTHR44846:SF1">
    <property type="entry name" value="MANNOSYL-D-GLYCERATE TRANSPORT_METABOLISM SYSTEM REPRESSOR MNGR-RELATED"/>
    <property type="match status" value="1"/>
</dbReference>
<dbReference type="FunFam" id="1.10.10.10:FF:000079">
    <property type="entry name" value="GntR family transcriptional regulator"/>
    <property type="match status" value="1"/>
</dbReference>
<dbReference type="GO" id="GO:0045892">
    <property type="term" value="P:negative regulation of DNA-templated transcription"/>
    <property type="evidence" value="ECO:0007669"/>
    <property type="project" value="TreeGrafter"/>
</dbReference>
<dbReference type="CDD" id="cd07377">
    <property type="entry name" value="WHTH_GntR"/>
    <property type="match status" value="1"/>
</dbReference>
<dbReference type="AlphaFoldDB" id="A0A1X7GS25"/>
<dbReference type="SMART" id="SM00345">
    <property type="entry name" value="HTH_GNTR"/>
    <property type="match status" value="1"/>
</dbReference>
<keyword evidence="2" id="KW-0238">DNA-binding</keyword>
<dbReference type="EMBL" id="CP015326">
    <property type="protein sequence ID" value="AWG44792.1"/>
    <property type="molecule type" value="Genomic_DNA"/>
</dbReference>
<dbReference type="PROSITE" id="PS50949">
    <property type="entry name" value="HTH_GNTR"/>
    <property type="match status" value="1"/>
</dbReference>
<dbReference type="InterPro" id="IPR050679">
    <property type="entry name" value="Bact_HTH_transcr_reg"/>
</dbReference>
<evidence type="ECO:0000313" key="5">
    <source>
        <dbReference type="Proteomes" id="UP000036202"/>
    </source>
</evidence>
<dbReference type="PANTHER" id="PTHR44846">
    <property type="entry name" value="MANNOSYL-D-GLYCERATE TRANSPORT/METABOLISM SYSTEM REPRESSOR MNGR-RELATED"/>
    <property type="match status" value="1"/>
</dbReference>
<dbReference type="SMART" id="SM00866">
    <property type="entry name" value="UTRA"/>
    <property type="match status" value="1"/>
</dbReference>
<dbReference type="Pfam" id="PF00392">
    <property type="entry name" value="GntR"/>
    <property type="match status" value="1"/>
</dbReference>
<dbReference type="InterPro" id="IPR000524">
    <property type="entry name" value="Tscrpt_reg_HTH_GntR"/>
</dbReference>
<dbReference type="KEGG" id="beo:BEH_25890"/>
<keyword evidence="1" id="KW-0805">Transcription regulation</keyword>
<dbReference type="InterPro" id="IPR036388">
    <property type="entry name" value="WH-like_DNA-bd_sf"/>
</dbReference>
<dbReference type="Gene3D" id="3.40.1410.10">
    <property type="entry name" value="Chorismate lyase-like"/>
    <property type="match status" value="1"/>
</dbReference>
<dbReference type="InterPro" id="IPR028978">
    <property type="entry name" value="Chorismate_lyase_/UTRA_dom_sf"/>
</dbReference>
<dbReference type="InterPro" id="IPR036390">
    <property type="entry name" value="WH_DNA-bd_sf"/>
</dbReference>
<gene>
    <name evidence="4" type="ORF">BEH_25890</name>
</gene>
<dbReference type="SUPFAM" id="SSF64288">
    <property type="entry name" value="Chorismate lyase-like"/>
    <property type="match status" value="1"/>
</dbReference>
<dbReference type="RefSeq" id="WP_046218430.1">
    <property type="nucleotide sequence ID" value="NZ_CP015326.1"/>
</dbReference>
<dbReference type="InterPro" id="IPR011663">
    <property type="entry name" value="UTRA"/>
</dbReference>
<sequence length="238" mass="27424">MDIKNSDIPLYEQYAEKFRRMILNNEYKVGDKFPVEMELAKKYGVARITIRTAINELVEEGLLVRKRAKGTFVTEPKIEREFVNVASFTERMQSRGIKASAKCHSINKIKADAKLSKRLQIEEGKEVVEIVRIRLTDGKPVALERSYLPSYLFPGIENEDLENNSLYRLLESKYSIRPGHSSKTLELTRASLKEAQLLNTKASASLFLLLGIVFSEENQVMEYVESLFLGDRFRFQVY</sequence>
<dbReference type="Proteomes" id="UP000036202">
    <property type="component" value="Plasmid pbeh4"/>
</dbReference>
<dbReference type="PRINTS" id="PR00035">
    <property type="entry name" value="HTHGNTR"/>
</dbReference>
<reference evidence="4 5" key="1">
    <citation type="journal article" date="2015" name="PLoS ONE">
        <title>Genome Sequence of Bacillus endophyticus and Analysis of Its Companion Mechanism in the Ketogulonigenium vulgare-Bacillus Strain Consortium.</title>
        <authorList>
            <person name="Jia N."/>
            <person name="Du J."/>
            <person name="Ding M.Z."/>
            <person name="Gao F."/>
            <person name="Yuan Y.J."/>
        </authorList>
    </citation>
    <scope>NUCLEOTIDE SEQUENCE [LARGE SCALE GENOMIC DNA]</scope>
    <source>
        <strain evidence="4 5">Hbe603</strain>
        <plasmid evidence="5">pbeh4</plasmid>
    </source>
</reference>